<feature type="non-terminal residue" evidence="1">
    <location>
        <position position="66"/>
    </location>
</feature>
<evidence type="ECO:0000313" key="1">
    <source>
        <dbReference type="EMBL" id="KAK7053138.1"/>
    </source>
</evidence>
<sequence>FQINPRDKAPGIMEVIDLSDDDIIVEEVPKKKQRRLRCLNSDCRAEANLMPAEDYVRRYYGVLSYP</sequence>
<name>A0AAN8WK02_HALRR</name>
<protein>
    <submittedName>
        <fullName evidence="1">Uncharacterized protein</fullName>
    </submittedName>
</protein>
<dbReference type="AlphaFoldDB" id="A0AAN8WK02"/>
<proteinExistence type="predicted"/>
<dbReference type="Proteomes" id="UP001381693">
    <property type="component" value="Unassembled WGS sequence"/>
</dbReference>
<dbReference type="EMBL" id="JAXCGZ010021343">
    <property type="protein sequence ID" value="KAK7053138.1"/>
    <property type="molecule type" value="Genomic_DNA"/>
</dbReference>
<feature type="non-terminal residue" evidence="1">
    <location>
        <position position="1"/>
    </location>
</feature>
<evidence type="ECO:0000313" key="2">
    <source>
        <dbReference type="Proteomes" id="UP001381693"/>
    </source>
</evidence>
<accession>A0AAN8WK02</accession>
<gene>
    <name evidence="1" type="ORF">SK128_004616</name>
</gene>
<comment type="caution">
    <text evidence="1">The sequence shown here is derived from an EMBL/GenBank/DDBJ whole genome shotgun (WGS) entry which is preliminary data.</text>
</comment>
<keyword evidence="2" id="KW-1185">Reference proteome</keyword>
<organism evidence="1 2">
    <name type="scientific">Halocaridina rubra</name>
    <name type="common">Hawaiian red shrimp</name>
    <dbReference type="NCBI Taxonomy" id="373956"/>
    <lineage>
        <taxon>Eukaryota</taxon>
        <taxon>Metazoa</taxon>
        <taxon>Ecdysozoa</taxon>
        <taxon>Arthropoda</taxon>
        <taxon>Crustacea</taxon>
        <taxon>Multicrustacea</taxon>
        <taxon>Malacostraca</taxon>
        <taxon>Eumalacostraca</taxon>
        <taxon>Eucarida</taxon>
        <taxon>Decapoda</taxon>
        <taxon>Pleocyemata</taxon>
        <taxon>Caridea</taxon>
        <taxon>Atyoidea</taxon>
        <taxon>Atyidae</taxon>
        <taxon>Halocaridina</taxon>
    </lineage>
</organism>
<reference evidence="1 2" key="1">
    <citation type="submission" date="2023-11" db="EMBL/GenBank/DDBJ databases">
        <title>Halocaridina rubra genome assembly.</title>
        <authorList>
            <person name="Smith C."/>
        </authorList>
    </citation>
    <scope>NUCLEOTIDE SEQUENCE [LARGE SCALE GENOMIC DNA]</scope>
    <source>
        <strain evidence="1">EP-1</strain>
        <tissue evidence="1">Whole</tissue>
    </source>
</reference>